<dbReference type="PANTHER" id="PTHR36966">
    <property type="entry name" value="REP-ASSOCIATED TYROSINE TRANSPOSASE"/>
    <property type="match status" value="1"/>
</dbReference>
<sequence length="183" mass="21684">MSTNYRSGDEAYPHFLTLTLVEWVDLFSRKRYKDILLESLRFYTQHQRFRLHAWVIMTNHVHLIASAVPGQKLVEAIRTLKRFTAKAMYESLQEDQQESRKNWMNWIFRAQGKRSSSNEHYKVWIHENHPIELSTPVLLKQRLDYLHQNPVRAGICYRAEDYIYSSAGAYAGEQTQLPLVLLE</sequence>
<dbReference type="eggNOG" id="COG1943">
    <property type="taxonomic scope" value="Bacteria"/>
</dbReference>
<dbReference type="InterPro" id="IPR052715">
    <property type="entry name" value="RAYT_transposase"/>
</dbReference>
<comment type="caution">
    <text evidence="2">The sequence shown here is derived from an EMBL/GenBank/DDBJ whole genome shotgun (WGS) entry which is preliminary data.</text>
</comment>
<dbReference type="EMBL" id="AODQ01000009">
    <property type="protein sequence ID" value="EMR04199.1"/>
    <property type="molecule type" value="Genomic_DNA"/>
</dbReference>
<gene>
    <name evidence="2" type="ORF">ADICEAN_00607</name>
</gene>
<evidence type="ECO:0000313" key="2">
    <source>
        <dbReference type="EMBL" id="EMR04199.1"/>
    </source>
</evidence>
<dbReference type="SUPFAM" id="SSF143422">
    <property type="entry name" value="Transposase IS200-like"/>
    <property type="match status" value="1"/>
</dbReference>
<dbReference type="OrthoDB" id="9788881at2"/>
<dbReference type="Gene3D" id="3.30.70.1290">
    <property type="entry name" value="Transposase IS200-like"/>
    <property type="match status" value="1"/>
</dbReference>
<dbReference type="SMART" id="SM01321">
    <property type="entry name" value="Y1_Tnp"/>
    <property type="match status" value="1"/>
</dbReference>
<dbReference type="Pfam" id="PF01797">
    <property type="entry name" value="Y1_Tnp"/>
    <property type="match status" value="1"/>
</dbReference>
<dbReference type="RefSeq" id="WP_009194014.1">
    <property type="nucleotide sequence ID" value="NZ_AODQ01000009.1"/>
</dbReference>
<feature type="domain" description="Transposase IS200-like" evidence="1">
    <location>
        <begin position="9"/>
        <end position="128"/>
    </location>
</feature>
<protein>
    <submittedName>
        <fullName evidence="2">Transposase</fullName>
    </submittedName>
</protein>
<dbReference type="NCBIfam" id="NF047646">
    <property type="entry name" value="REP_Tyr_transpos"/>
    <property type="match status" value="1"/>
</dbReference>
<dbReference type="Proteomes" id="UP000011910">
    <property type="component" value="Unassembled WGS sequence"/>
</dbReference>
<dbReference type="PANTHER" id="PTHR36966:SF1">
    <property type="entry name" value="REP-ASSOCIATED TYROSINE TRANSPOSASE"/>
    <property type="match status" value="1"/>
</dbReference>
<dbReference type="STRING" id="1279009.ADICEAN_00607"/>
<evidence type="ECO:0000259" key="1">
    <source>
        <dbReference type="SMART" id="SM01321"/>
    </source>
</evidence>
<reference evidence="2 3" key="1">
    <citation type="journal article" date="2013" name="Genome Announc.">
        <title>Draft Genome Sequence of Cesiribacter andamanensis Strain AMV16T, Isolated from a Soil Sample from a Mud Volcano in the Andaman Islands, India.</title>
        <authorList>
            <person name="Shivaji S."/>
            <person name="Ara S."/>
            <person name="Begum Z."/>
            <person name="Srinivas T.N."/>
            <person name="Singh A."/>
            <person name="Kumar Pinnaka A."/>
        </authorList>
    </citation>
    <scope>NUCLEOTIDE SEQUENCE [LARGE SCALE GENOMIC DNA]</scope>
    <source>
        <strain evidence="2 3">AMV16</strain>
    </source>
</reference>
<organism evidence="2 3">
    <name type="scientific">Cesiribacter andamanensis AMV16</name>
    <dbReference type="NCBI Taxonomy" id="1279009"/>
    <lineage>
        <taxon>Bacteria</taxon>
        <taxon>Pseudomonadati</taxon>
        <taxon>Bacteroidota</taxon>
        <taxon>Cytophagia</taxon>
        <taxon>Cytophagales</taxon>
        <taxon>Cesiribacteraceae</taxon>
        <taxon>Cesiribacter</taxon>
    </lineage>
</organism>
<dbReference type="GO" id="GO:0043565">
    <property type="term" value="F:sequence-specific DNA binding"/>
    <property type="evidence" value="ECO:0007669"/>
    <property type="project" value="TreeGrafter"/>
</dbReference>
<evidence type="ECO:0000313" key="3">
    <source>
        <dbReference type="Proteomes" id="UP000011910"/>
    </source>
</evidence>
<dbReference type="InterPro" id="IPR002686">
    <property type="entry name" value="Transposase_17"/>
</dbReference>
<keyword evidence="3" id="KW-1185">Reference proteome</keyword>
<dbReference type="GO" id="GO:0004803">
    <property type="term" value="F:transposase activity"/>
    <property type="evidence" value="ECO:0007669"/>
    <property type="project" value="InterPro"/>
</dbReference>
<dbReference type="GO" id="GO:0006313">
    <property type="term" value="P:DNA transposition"/>
    <property type="evidence" value="ECO:0007669"/>
    <property type="project" value="InterPro"/>
</dbReference>
<proteinExistence type="predicted"/>
<name>M7P0T4_9BACT</name>
<dbReference type="AlphaFoldDB" id="M7P0T4"/>
<dbReference type="InterPro" id="IPR036515">
    <property type="entry name" value="Transposase_17_sf"/>
</dbReference>
<accession>M7P0T4</accession>